<organism evidence="1 2">
    <name type="scientific">Metabacillus idriensis</name>
    <dbReference type="NCBI Taxonomy" id="324768"/>
    <lineage>
        <taxon>Bacteria</taxon>
        <taxon>Bacillati</taxon>
        <taxon>Bacillota</taxon>
        <taxon>Bacilli</taxon>
        <taxon>Bacillales</taxon>
        <taxon>Bacillaceae</taxon>
        <taxon>Metabacillus</taxon>
    </lineage>
</organism>
<dbReference type="AlphaFoldDB" id="A0A6I2MFD6"/>
<proteinExistence type="predicted"/>
<reference evidence="1 2" key="1">
    <citation type="submission" date="2019-11" db="EMBL/GenBank/DDBJ databases">
        <title>Bacillus idriensis genome.</title>
        <authorList>
            <person name="Konopka E.N."/>
            <person name="Newman J.D."/>
        </authorList>
    </citation>
    <scope>NUCLEOTIDE SEQUENCE [LARGE SCALE GENOMIC DNA]</scope>
    <source>
        <strain evidence="1 2">DSM 19097</strain>
    </source>
</reference>
<accession>A0A6I2MFD6</accession>
<protein>
    <submittedName>
        <fullName evidence="1">Uncharacterized protein</fullName>
    </submittedName>
</protein>
<dbReference type="Proteomes" id="UP000441585">
    <property type="component" value="Unassembled WGS sequence"/>
</dbReference>
<sequence length="190" mass="22789">MKFKYYLSGIGWATCIVEVNGQKLEFTASYLTDCLYDFLRSLLLLNSFCVPKDEIRKETECEWEGEPEGVIWYFELKENNILNIKAVYYEDEFSKDKTNTLIKTEYPYDDFIMIVLKEIDALIKRHGIIGYREEWYDFDFPLTTFLKLKHYIIHKQKYPIQEVQGEFDIETRSNLKYDLELLLQEIHNPS</sequence>
<keyword evidence="2" id="KW-1185">Reference proteome</keyword>
<dbReference type="RefSeq" id="WP_170292841.1">
    <property type="nucleotide sequence ID" value="NZ_CAJGAA010000005.1"/>
</dbReference>
<evidence type="ECO:0000313" key="2">
    <source>
        <dbReference type="Proteomes" id="UP000441585"/>
    </source>
</evidence>
<name>A0A6I2MFD6_9BACI</name>
<dbReference type="EMBL" id="WKKF01000008">
    <property type="protein sequence ID" value="MRX56064.1"/>
    <property type="molecule type" value="Genomic_DNA"/>
</dbReference>
<evidence type="ECO:0000313" key="1">
    <source>
        <dbReference type="EMBL" id="MRX56064.1"/>
    </source>
</evidence>
<comment type="caution">
    <text evidence="1">The sequence shown here is derived from an EMBL/GenBank/DDBJ whole genome shotgun (WGS) entry which is preliminary data.</text>
</comment>
<gene>
    <name evidence="1" type="ORF">GJU41_19075</name>
</gene>